<dbReference type="eggNOG" id="ENOG5030TDJ">
    <property type="taxonomic scope" value="Bacteria"/>
</dbReference>
<sequence>MVNEGFVMAPCRPRKLSRLCQALATLDAILMPDWDLRYHSFNAHWGEGEMMASMRNGEGDNCFILFNPHGVFVRGHAVGMRMERPSTEPSLLQTVPAEFHAALQEPAFSFEKATFCRWATWESEGWGGWPARHSSHGDRNEARRVLSILDGNPRTYQAWAEGYYGKALVASAIDAIYAHRTLESDLVHALNPDRSMTDLAEEIREIGYPSTLPGGGS</sequence>
<dbReference type="STRING" id="864069.MicloDRAFT_00058800"/>
<evidence type="ECO:0000313" key="1">
    <source>
        <dbReference type="EMBL" id="EIM25159.1"/>
    </source>
</evidence>
<dbReference type="Proteomes" id="UP000003947">
    <property type="component" value="Unassembled WGS sequence"/>
</dbReference>
<dbReference type="HOGENOM" id="CLU_097508_0_0_5"/>
<dbReference type="AlphaFoldDB" id="I4YMG7"/>
<dbReference type="PATRIC" id="fig|864069.3.peg.6309"/>
<organism evidence="1 2">
    <name type="scientific">Microvirga lotononidis</name>
    <dbReference type="NCBI Taxonomy" id="864069"/>
    <lineage>
        <taxon>Bacteria</taxon>
        <taxon>Pseudomonadati</taxon>
        <taxon>Pseudomonadota</taxon>
        <taxon>Alphaproteobacteria</taxon>
        <taxon>Hyphomicrobiales</taxon>
        <taxon>Methylobacteriaceae</taxon>
        <taxon>Microvirga</taxon>
    </lineage>
</organism>
<reference evidence="1 2" key="1">
    <citation type="submission" date="2012-02" db="EMBL/GenBank/DDBJ databases">
        <title>Improved High-Quality Draft sequence of Microvirga sp. WSM3557.</title>
        <authorList>
            <consortium name="US DOE Joint Genome Institute"/>
            <person name="Lucas S."/>
            <person name="Han J."/>
            <person name="Lapidus A."/>
            <person name="Cheng J.-F."/>
            <person name="Goodwin L."/>
            <person name="Pitluck S."/>
            <person name="Peters L."/>
            <person name="Zhang X."/>
            <person name="Detter J.C."/>
            <person name="Han C."/>
            <person name="Tapia R."/>
            <person name="Land M."/>
            <person name="Hauser L."/>
            <person name="Kyrpides N."/>
            <person name="Ivanova N."/>
            <person name="Pagani I."/>
            <person name="Brau L."/>
            <person name="Yates R."/>
            <person name="O'Hara G."/>
            <person name="Rui T."/>
            <person name="Howieson J."/>
            <person name="Reeve W."/>
            <person name="Woyke T."/>
        </authorList>
    </citation>
    <scope>NUCLEOTIDE SEQUENCE [LARGE SCALE GENOMIC DNA]</scope>
    <source>
        <strain evidence="1 2">WSM3557</strain>
    </source>
</reference>
<gene>
    <name evidence="1" type="ORF">MicloDRAFT_00058800</name>
</gene>
<dbReference type="EMBL" id="JH660647">
    <property type="protein sequence ID" value="EIM25159.1"/>
    <property type="molecule type" value="Genomic_DNA"/>
</dbReference>
<proteinExistence type="predicted"/>
<accession>I4YMG7</accession>
<evidence type="ECO:0000313" key="2">
    <source>
        <dbReference type="Proteomes" id="UP000003947"/>
    </source>
</evidence>
<keyword evidence="2" id="KW-1185">Reference proteome</keyword>
<name>I4YMG7_9HYPH</name>
<protein>
    <submittedName>
        <fullName evidence="1">Uncharacterized protein</fullName>
    </submittedName>
</protein>